<evidence type="ECO:0000256" key="3">
    <source>
        <dbReference type="ARBA" id="ARBA00022630"/>
    </source>
</evidence>
<accession>A0A318EBS9</accession>
<evidence type="ECO:0000259" key="6">
    <source>
        <dbReference type="Pfam" id="PF00441"/>
    </source>
</evidence>
<dbReference type="Gene3D" id="1.10.540.10">
    <property type="entry name" value="Acyl-CoA dehydrogenase/oxidase, N-terminal domain"/>
    <property type="match status" value="1"/>
</dbReference>
<comment type="cofactor">
    <cofactor evidence="1 5">
        <name>FAD</name>
        <dbReference type="ChEBI" id="CHEBI:57692"/>
    </cofactor>
</comment>
<dbReference type="InterPro" id="IPR037069">
    <property type="entry name" value="AcylCoA_DH/ox_N_sf"/>
</dbReference>
<dbReference type="InterPro" id="IPR013786">
    <property type="entry name" value="AcylCoA_DH/ox_N"/>
</dbReference>
<reference evidence="9 10" key="1">
    <citation type="submission" date="2018-04" db="EMBL/GenBank/DDBJ databases">
        <title>Genomic Encyclopedia of Type Strains, Phase IV (KMG-IV): sequencing the most valuable type-strain genomes for metagenomic binning, comparative biology and taxonomic classification.</title>
        <authorList>
            <person name="Goeker M."/>
        </authorList>
    </citation>
    <scope>NUCLEOTIDE SEQUENCE [LARGE SCALE GENOMIC DNA]</scope>
    <source>
        <strain evidence="9 10">DSM 104150</strain>
    </source>
</reference>
<evidence type="ECO:0000256" key="5">
    <source>
        <dbReference type="RuleBase" id="RU362125"/>
    </source>
</evidence>
<dbReference type="GO" id="GO:0050660">
    <property type="term" value="F:flavin adenine dinucleotide binding"/>
    <property type="evidence" value="ECO:0007669"/>
    <property type="project" value="InterPro"/>
</dbReference>
<evidence type="ECO:0000313" key="9">
    <source>
        <dbReference type="EMBL" id="PXV67208.1"/>
    </source>
</evidence>
<dbReference type="InterPro" id="IPR036250">
    <property type="entry name" value="AcylCo_DH-like_C"/>
</dbReference>
<proteinExistence type="inferred from homology"/>
<keyword evidence="5" id="KW-0560">Oxidoreductase</keyword>
<dbReference type="InterPro" id="IPR006089">
    <property type="entry name" value="Acyl-CoA_DH_CS"/>
</dbReference>
<organism evidence="9 10">
    <name type="scientific">Sinimarinibacterium flocculans</name>
    <dbReference type="NCBI Taxonomy" id="985250"/>
    <lineage>
        <taxon>Bacteria</taxon>
        <taxon>Pseudomonadati</taxon>
        <taxon>Pseudomonadota</taxon>
        <taxon>Gammaproteobacteria</taxon>
        <taxon>Nevskiales</taxon>
        <taxon>Nevskiaceae</taxon>
        <taxon>Sinimarinibacterium</taxon>
    </lineage>
</organism>
<evidence type="ECO:0000256" key="4">
    <source>
        <dbReference type="ARBA" id="ARBA00022827"/>
    </source>
</evidence>
<dbReference type="InterPro" id="IPR046373">
    <property type="entry name" value="Acyl-CoA_Oxase/DH_mid-dom_sf"/>
</dbReference>
<comment type="similarity">
    <text evidence="2 5">Belongs to the acyl-CoA dehydrogenase family.</text>
</comment>
<evidence type="ECO:0000259" key="8">
    <source>
        <dbReference type="Pfam" id="PF02771"/>
    </source>
</evidence>
<protein>
    <recommendedName>
        <fullName evidence="11">Alkylation response protein AidB-like acyl-CoA dehydrogenase</fullName>
    </recommendedName>
</protein>
<dbReference type="Gene3D" id="2.40.110.10">
    <property type="entry name" value="Butyryl-CoA Dehydrogenase, subunit A, domain 2"/>
    <property type="match status" value="1"/>
</dbReference>
<dbReference type="Pfam" id="PF00441">
    <property type="entry name" value="Acyl-CoA_dh_1"/>
    <property type="match status" value="1"/>
</dbReference>
<evidence type="ECO:0000313" key="10">
    <source>
        <dbReference type="Proteomes" id="UP000248330"/>
    </source>
</evidence>
<evidence type="ECO:0000256" key="2">
    <source>
        <dbReference type="ARBA" id="ARBA00009347"/>
    </source>
</evidence>
<dbReference type="Gene3D" id="1.20.140.10">
    <property type="entry name" value="Butyryl-CoA Dehydrogenase, subunit A, domain 3"/>
    <property type="match status" value="1"/>
</dbReference>
<name>A0A318EBS9_9GAMM</name>
<evidence type="ECO:0000256" key="1">
    <source>
        <dbReference type="ARBA" id="ARBA00001974"/>
    </source>
</evidence>
<sequence length="438" mass="45922">MAFRSTAMGLGLRAVNRIGGSALVDRLGLRKPAEKALYHGSRLGFRGADTLARGLKATQKLLKPARLPHQAAQGLFDLTPTDEQQMLRDAAAAYAAEQLRPAAQAADATAAAPTEVLAGIDDLGIAAMSIPEALGGVGAERSAVTHALIAEALAHGDMGLAVAGLAPSAVSTALVLWGDEAQQSQYLPAFAAGQGPVAALAICEPQPLFDSLTLRTRVRRTADGFVLDGVKSLVPRADRAELLIVAAALEDAGPSLFLVEAAGADLRYAAEPAMGLRAASTMRVEFDGVKLPASALLGAGDPIVYRECIRLARLGWCALAVGTAQAALDYLIPYVNERQAFGEPISHRQSVAFAVANIGIETEGMRLATWRAASRAEQGLDFARATAIARRLCADKGMQIGSEAVQLLGGHGFVKEHPVERWYRDLRAAAVMEGVVLI</sequence>
<dbReference type="InterPro" id="IPR006091">
    <property type="entry name" value="Acyl-CoA_Oxase/DH_mid-dom"/>
</dbReference>
<feature type="domain" description="Acyl-CoA dehydrogenase/oxidase C-terminal" evidence="6">
    <location>
        <begin position="307"/>
        <end position="434"/>
    </location>
</feature>
<keyword evidence="3 5" id="KW-0285">Flavoprotein</keyword>
<dbReference type="PROSITE" id="PS00073">
    <property type="entry name" value="ACYL_COA_DH_2"/>
    <property type="match status" value="1"/>
</dbReference>
<dbReference type="AlphaFoldDB" id="A0A318EBS9"/>
<comment type="caution">
    <text evidence="9">The sequence shown here is derived from an EMBL/GenBank/DDBJ whole genome shotgun (WGS) entry which is preliminary data.</text>
</comment>
<keyword evidence="10" id="KW-1185">Reference proteome</keyword>
<dbReference type="PANTHER" id="PTHR43884">
    <property type="entry name" value="ACYL-COA DEHYDROGENASE"/>
    <property type="match status" value="1"/>
</dbReference>
<dbReference type="GO" id="GO:0003995">
    <property type="term" value="F:acyl-CoA dehydrogenase activity"/>
    <property type="evidence" value="ECO:0007669"/>
    <property type="project" value="InterPro"/>
</dbReference>
<dbReference type="InterPro" id="IPR009075">
    <property type="entry name" value="AcylCo_DH/oxidase_C"/>
</dbReference>
<dbReference type="EMBL" id="QICN01000006">
    <property type="protein sequence ID" value="PXV67208.1"/>
    <property type="molecule type" value="Genomic_DNA"/>
</dbReference>
<evidence type="ECO:0008006" key="11">
    <source>
        <dbReference type="Google" id="ProtNLM"/>
    </source>
</evidence>
<keyword evidence="4 5" id="KW-0274">FAD</keyword>
<dbReference type="Proteomes" id="UP000248330">
    <property type="component" value="Unassembled WGS sequence"/>
</dbReference>
<dbReference type="SUPFAM" id="SSF47203">
    <property type="entry name" value="Acyl-CoA dehydrogenase C-terminal domain-like"/>
    <property type="match status" value="1"/>
</dbReference>
<dbReference type="SUPFAM" id="SSF56645">
    <property type="entry name" value="Acyl-CoA dehydrogenase NM domain-like"/>
    <property type="match status" value="1"/>
</dbReference>
<dbReference type="Pfam" id="PF02770">
    <property type="entry name" value="Acyl-CoA_dh_M"/>
    <property type="match status" value="1"/>
</dbReference>
<dbReference type="InterPro" id="IPR009100">
    <property type="entry name" value="AcylCoA_DH/oxidase_NM_dom_sf"/>
</dbReference>
<feature type="domain" description="Acyl-CoA oxidase/dehydrogenase middle" evidence="7">
    <location>
        <begin position="199"/>
        <end position="289"/>
    </location>
</feature>
<feature type="domain" description="Acyl-CoA dehydrogenase/oxidase N-terminal" evidence="8">
    <location>
        <begin position="81"/>
        <end position="194"/>
    </location>
</feature>
<dbReference type="PANTHER" id="PTHR43884:SF12">
    <property type="entry name" value="ISOVALERYL-COA DEHYDROGENASE, MITOCHONDRIAL-RELATED"/>
    <property type="match status" value="1"/>
</dbReference>
<gene>
    <name evidence="9" type="ORF">C8D93_106185</name>
</gene>
<dbReference type="Pfam" id="PF02771">
    <property type="entry name" value="Acyl-CoA_dh_N"/>
    <property type="match status" value="1"/>
</dbReference>
<evidence type="ECO:0000259" key="7">
    <source>
        <dbReference type="Pfam" id="PF02770"/>
    </source>
</evidence>